<dbReference type="Pfam" id="PF00580">
    <property type="entry name" value="UvrD-helicase"/>
    <property type="match status" value="1"/>
</dbReference>
<organism evidence="6 7">
    <name type="scientific">Malassezia arunalokei</name>
    <dbReference type="NCBI Taxonomy" id="1514897"/>
    <lineage>
        <taxon>Eukaryota</taxon>
        <taxon>Fungi</taxon>
        <taxon>Dikarya</taxon>
        <taxon>Basidiomycota</taxon>
        <taxon>Ustilaginomycotina</taxon>
        <taxon>Malasseziomycetes</taxon>
        <taxon>Malasseziales</taxon>
        <taxon>Malasseziaceae</taxon>
        <taxon>Malassezia</taxon>
    </lineage>
</organism>
<evidence type="ECO:0000259" key="5">
    <source>
        <dbReference type="Pfam" id="PF00580"/>
    </source>
</evidence>
<reference evidence="6 7" key="1">
    <citation type="submission" date="2023-03" db="EMBL/GenBank/DDBJ databases">
        <title>Mating type loci evolution in Malassezia.</title>
        <authorList>
            <person name="Coelho M.A."/>
        </authorList>
    </citation>
    <scope>NUCLEOTIDE SEQUENCE [LARGE SCALE GENOMIC DNA]</scope>
    <source>
        <strain evidence="6 7">CBS 13387</strain>
    </source>
</reference>
<dbReference type="GO" id="GO:0003677">
    <property type="term" value="F:DNA binding"/>
    <property type="evidence" value="ECO:0007669"/>
    <property type="project" value="InterPro"/>
</dbReference>
<dbReference type="InterPro" id="IPR014016">
    <property type="entry name" value="UvrD-like_ATP-bd"/>
</dbReference>
<dbReference type="InterPro" id="IPR027417">
    <property type="entry name" value="P-loop_NTPase"/>
</dbReference>
<dbReference type="InterPro" id="IPR000212">
    <property type="entry name" value="DNA_helicase_UvrD/REP"/>
</dbReference>
<dbReference type="AlphaFoldDB" id="A0AAJ5YXU3"/>
<name>A0AAJ5YXU3_9BASI</name>
<evidence type="ECO:0000256" key="3">
    <source>
        <dbReference type="ARBA" id="ARBA00022806"/>
    </source>
</evidence>
<dbReference type="GO" id="GO:0043138">
    <property type="term" value="F:3'-5' DNA helicase activity"/>
    <property type="evidence" value="ECO:0007669"/>
    <property type="project" value="TreeGrafter"/>
</dbReference>
<dbReference type="GO" id="GO:0005524">
    <property type="term" value="F:ATP binding"/>
    <property type="evidence" value="ECO:0007669"/>
    <property type="project" value="UniProtKB-KW"/>
</dbReference>
<evidence type="ECO:0000256" key="2">
    <source>
        <dbReference type="ARBA" id="ARBA00022801"/>
    </source>
</evidence>
<feature type="domain" description="UvrD-like helicase ATP-binding" evidence="5">
    <location>
        <begin position="124"/>
        <end position="192"/>
    </location>
</feature>
<evidence type="ECO:0000313" key="6">
    <source>
        <dbReference type="EMBL" id="WFD14414.1"/>
    </source>
</evidence>
<dbReference type="GO" id="GO:0031297">
    <property type="term" value="P:replication fork processing"/>
    <property type="evidence" value="ECO:0007669"/>
    <property type="project" value="TreeGrafter"/>
</dbReference>
<evidence type="ECO:0000256" key="1">
    <source>
        <dbReference type="ARBA" id="ARBA00022741"/>
    </source>
</evidence>
<evidence type="ECO:0000313" key="7">
    <source>
        <dbReference type="Proteomes" id="UP001217582"/>
    </source>
</evidence>
<keyword evidence="3 6" id="KW-0347">Helicase</keyword>
<accession>A0AAJ5YXU3</accession>
<dbReference type="Proteomes" id="UP001217582">
    <property type="component" value="Chromosome 1"/>
</dbReference>
<evidence type="ECO:0000256" key="4">
    <source>
        <dbReference type="ARBA" id="ARBA00022840"/>
    </source>
</evidence>
<dbReference type="GO" id="GO:0005634">
    <property type="term" value="C:nucleus"/>
    <property type="evidence" value="ECO:0007669"/>
    <property type="project" value="TreeGrafter"/>
</dbReference>
<dbReference type="PANTHER" id="PTHR11070:SF30">
    <property type="entry name" value="F-BOX DNA HELICASE 1"/>
    <property type="match status" value="1"/>
</dbReference>
<dbReference type="GO" id="GO:0016787">
    <property type="term" value="F:hydrolase activity"/>
    <property type="evidence" value="ECO:0007669"/>
    <property type="project" value="UniProtKB-KW"/>
</dbReference>
<keyword evidence="2 6" id="KW-0378">Hydrolase</keyword>
<proteinExistence type="predicted"/>
<gene>
    <name evidence="6" type="ORF">MARU1_000419</name>
</gene>
<keyword evidence="7" id="KW-1185">Reference proteome</keyword>
<sequence>MHSVALRHVSLPEDQELRTLRPRDVVRLLGDRIPEGKRTMEPIHDRSSALAPTTVALYILRTLDRFMQSTDDHIRPDVHIPKNMSLSTDLRAEAIAEATQTLWEMICSNKPRGRMKAPCPHDAYVKLLQLQPLATLRFFAEYNALLLDEAQDLSACQTAILLRARGQCGVIVVGDIHQKIYGFRGGSASAFNARLYSPTATFQLTKSFRFGSQVAALATKVLRLKSPPPWHNEEQHGVWQHPSITGHGSDKVYRDIRAISKPHTRIYRTNALLTRDLLQLSLTLPENEFLFLKTSQNLSHRSIIDLLHDGHRLYHGDSSGMTPNSSLREFSAWKELVEHVEAEDAADGKLTLVLSLQEMIASPDFLAQLQSLDRKFCANEESASIVLTTLSTDDDLHDFVRFIDECGVSTVTGRLTSASITRYEHKVKIPSRLRSKRARIEVSSQQDTPACAGSAALSVLLPHVRAQKYTSMLESKIQSIDTWFTLEQFWLSPRESS</sequence>
<dbReference type="EMBL" id="CP119916">
    <property type="protein sequence ID" value="WFD14414.1"/>
    <property type="molecule type" value="Genomic_DNA"/>
</dbReference>
<keyword evidence="4" id="KW-0067">ATP-binding</keyword>
<protein>
    <submittedName>
        <fullName evidence="6">DNA helicase</fullName>
        <ecNumber evidence="6">3.6.4.12</ecNumber>
    </submittedName>
</protein>
<keyword evidence="1" id="KW-0547">Nucleotide-binding</keyword>
<dbReference type="SUPFAM" id="SSF52540">
    <property type="entry name" value="P-loop containing nucleoside triphosphate hydrolases"/>
    <property type="match status" value="1"/>
</dbReference>
<dbReference type="EC" id="3.6.4.12" evidence="6"/>
<dbReference type="GO" id="GO:0000724">
    <property type="term" value="P:double-strand break repair via homologous recombination"/>
    <property type="evidence" value="ECO:0007669"/>
    <property type="project" value="TreeGrafter"/>
</dbReference>
<dbReference type="PANTHER" id="PTHR11070">
    <property type="entry name" value="UVRD / RECB / PCRA DNA HELICASE FAMILY MEMBER"/>
    <property type="match status" value="1"/>
</dbReference>
<dbReference type="Gene3D" id="3.40.50.300">
    <property type="entry name" value="P-loop containing nucleotide triphosphate hydrolases"/>
    <property type="match status" value="1"/>
</dbReference>